<feature type="transmembrane region" description="Helical" evidence="1">
    <location>
        <begin position="57"/>
        <end position="78"/>
    </location>
</feature>
<dbReference type="KEGG" id="dor:Desor_2247"/>
<sequence>MRHRELIERQWVLIREPRSIGLLILASIPLMVLSSLFTLLILSLVSSISFEEFGLNASSISISINLFHVVGIFLLLLIHEFIHLSLIPSFIKSEKTFFGINPCYGFVYSEELISKNRYIIITLAPFVIISVILPVIGGLMGLLNPFAKFLILFNAMASSVDILNFILVAKQTPSKSYLTSNGQYTFWTSKSATKPDCR</sequence>
<dbReference type="Proteomes" id="UP000006346">
    <property type="component" value="Chromosome"/>
</dbReference>
<name>G7WB68_DESOD</name>
<evidence type="ECO:0000313" key="3">
    <source>
        <dbReference type="Proteomes" id="UP000006346"/>
    </source>
</evidence>
<dbReference type="OrthoDB" id="1778118at2"/>
<dbReference type="EMBL" id="CP003108">
    <property type="protein sequence ID" value="AET67849.1"/>
    <property type="molecule type" value="Genomic_DNA"/>
</dbReference>
<accession>G7WB68</accession>
<dbReference type="Pfam" id="PF11667">
    <property type="entry name" value="DUF3267"/>
    <property type="match status" value="1"/>
</dbReference>
<reference evidence="3" key="1">
    <citation type="submission" date="2011-11" db="EMBL/GenBank/DDBJ databases">
        <title>Complete sequence of Desulfosporosinus orientis DSM 765.</title>
        <authorList>
            <person name="Lucas S."/>
            <person name="Han J."/>
            <person name="Lapidus A."/>
            <person name="Cheng J.-F."/>
            <person name="Goodwin L."/>
            <person name="Pitluck S."/>
            <person name="Peters L."/>
            <person name="Ovchinnikova G."/>
            <person name="Teshima H."/>
            <person name="Detter J.C."/>
            <person name="Han C."/>
            <person name="Tapia R."/>
            <person name="Land M."/>
            <person name="Hauser L."/>
            <person name="Kyrpides N."/>
            <person name="Ivanova N."/>
            <person name="Pagani I."/>
            <person name="Pester M."/>
            <person name="Spring S."/>
            <person name="Ollivier B."/>
            <person name="Rattei T."/>
            <person name="Klenk H.-P."/>
            <person name="Wagner M."/>
            <person name="Loy A."/>
            <person name="Woyke T."/>
        </authorList>
    </citation>
    <scope>NUCLEOTIDE SEQUENCE [LARGE SCALE GENOMIC DNA]</scope>
    <source>
        <strain evidence="3">ATCC 19365 / DSM 765 / NCIMB 8382 / VKM B-1628</strain>
    </source>
</reference>
<keyword evidence="1" id="KW-0472">Membrane</keyword>
<dbReference type="AlphaFoldDB" id="G7WB68"/>
<proteinExistence type="predicted"/>
<protein>
    <recommendedName>
        <fullName evidence="4">Zincin peptidase</fullName>
    </recommendedName>
</protein>
<reference evidence="2 3" key="2">
    <citation type="journal article" date="2012" name="J. Bacteriol.">
        <title>Complete genome sequences of Desulfosporosinus orientis DSM765T, Desulfosporosinus youngiae DSM17734T, Desulfosporosinus meridiei DSM13257T, and Desulfosporosinus acidiphilus DSM22704T.</title>
        <authorList>
            <person name="Pester M."/>
            <person name="Brambilla E."/>
            <person name="Alazard D."/>
            <person name="Rattei T."/>
            <person name="Weinmaier T."/>
            <person name="Han J."/>
            <person name="Lucas S."/>
            <person name="Lapidus A."/>
            <person name="Cheng J.F."/>
            <person name="Goodwin L."/>
            <person name="Pitluck S."/>
            <person name="Peters L."/>
            <person name="Ovchinnikova G."/>
            <person name="Teshima H."/>
            <person name="Detter J.C."/>
            <person name="Han C.S."/>
            <person name="Tapia R."/>
            <person name="Land M.L."/>
            <person name="Hauser L."/>
            <person name="Kyrpides N.C."/>
            <person name="Ivanova N.N."/>
            <person name="Pagani I."/>
            <person name="Huntmann M."/>
            <person name="Wei C.L."/>
            <person name="Davenport K.W."/>
            <person name="Daligault H."/>
            <person name="Chain P.S."/>
            <person name="Chen A."/>
            <person name="Mavromatis K."/>
            <person name="Markowitz V."/>
            <person name="Szeto E."/>
            <person name="Mikhailova N."/>
            <person name="Pati A."/>
            <person name="Wagner M."/>
            <person name="Woyke T."/>
            <person name="Ollivier B."/>
            <person name="Klenk H.P."/>
            <person name="Spring S."/>
            <person name="Loy A."/>
        </authorList>
    </citation>
    <scope>NUCLEOTIDE SEQUENCE [LARGE SCALE GENOMIC DNA]</scope>
    <source>
        <strain evidence="3">ATCC 19365 / DSM 765 / NCIMB 8382 / VKM B-1628</strain>
    </source>
</reference>
<dbReference type="HOGENOM" id="CLU_114909_0_0_9"/>
<evidence type="ECO:0000256" key="1">
    <source>
        <dbReference type="SAM" id="Phobius"/>
    </source>
</evidence>
<organism evidence="2 3">
    <name type="scientific">Desulfosporosinus orientis (strain ATCC 19365 / DSM 765 / NCIMB 8382 / VKM B-1628 / Singapore I)</name>
    <name type="common">Desulfotomaculum orientis</name>
    <dbReference type="NCBI Taxonomy" id="768706"/>
    <lineage>
        <taxon>Bacteria</taxon>
        <taxon>Bacillati</taxon>
        <taxon>Bacillota</taxon>
        <taxon>Clostridia</taxon>
        <taxon>Eubacteriales</taxon>
        <taxon>Desulfitobacteriaceae</taxon>
        <taxon>Desulfosporosinus</taxon>
    </lineage>
</organism>
<evidence type="ECO:0000313" key="2">
    <source>
        <dbReference type="EMBL" id="AET67849.1"/>
    </source>
</evidence>
<evidence type="ECO:0008006" key="4">
    <source>
        <dbReference type="Google" id="ProtNLM"/>
    </source>
</evidence>
<keyword evidence="1" id="KW-0812">Transmembrane</keyword>
<feature type="transmembrane region" description="Helical" evidence="1">
    <location>
        <begin position="149"/>
        <end position="169"/>
    </location>
</feature>
<dbReference type="eggNOG" id="ENOG5030744">
    <property type="taxonomic scope" value="Bacteria"/>
</dbReference>
<dbReference type="InterPro" id="IPR021683">
    <property type="entry name" value="DUF3267"/>
</dbReference>
<keyword evidence="3" id="KW-1185">Reference proteome</keyword>
<dbReference type="PATRIC" id="fig|768706.3.peg.2259"/>
<feature type="transmembrane region" description="Helical" evidence="1">
    <location>
        <begin position="118"/>
        <end position="143"/>
    </location>
</feature>
<feature type="transmembrane region" description="Helical" evidence="1">
    <location>
        <begin position="20"/>
        <end position="45"/>
    </location>
</feature>
<keyword evidence="1" id="KW-1133">Transmembrane helix</keyword>
<gene>
    <name evidence="2" type="ordered locus">Desor_2247</name>
</gene>